<protein>
    <submittedName>
        <fullName evidence="1">Uncharacterized protein</fullName>
    </submittedName>
</protein>
<proteinExistence type="predicted"/>
<evidence type="ECO:0000313" key="1">
    <source>
        <dbReference type="EMBL" id="KAJ1673974.1"/>
    </source>
</evidence>
<accession>A0ACC1HJ84</accession>
<comment type="caution">
    <text evidence="1">The sequence shown here is derived from an EMBL/GenBank/DDBJ whole genome shotgun (WGS) entry which is preliminary data.</text>
</comment>
<feature type="non-terminal residue" evidence="1">
    <location>
        <position position="306"/>
    </location>
</feature>
<gene>
    <name evidence="1" type="ORF">EV182_004216</name>
</gene>
<name>A0ACC1HJ84_9FUNG</name>
<keyword evidence="2" id="KW-1185">Reference proteome</keyword>
<sequence>MASGGTTPRDACYEATPTWSRAQSLSGDSSSHTDLIPQFELGQLALEEQGTNMDGASGMPHSDPSAWQQDMEEVFQIPGDNKTVEPSDNGQPCSDRDIIGDDGQPAPVDYIAGALSGYPLGQEDVEHARAFDDEFADSGSHIDDLVDMHESVRADYLPWKSESSTALRRVSFATIPIGGGTVLRSSISGSRRSSVSVQGSADCCQTKDQDGVITDSGLSDASEEDAIPILNLSFGGMSEADMAKQLGSVPGSACSILTGWLVHYSYVLQQLGSSDGGLVKGCDFQGMFHGADHNRLVISNAFLHLL</sequence>
<organism evidence="1 2">
    <name type="scientific">Spiromyces aspiralis</name>
    <dbReference type="NCBI Taxonomy" id="68401"/>
    <lineage>
        <taxon>Eukaryota</taxon>
        <taxon>Fungi</taxon>
        <taxon>Fungi incertae sedis</taxon>
        <taxon>Zoopagomycota</taxon>
        <taxon>Kickxellomycotina</taxon>
        <taxon>Kickxellomycetes</taxon>
        <taxon>Kickxellales</taxon>
        <taxon>Kickxellaceae</taxon>
        <taxon>Spiromyces</taxon>
    </lineage>
</organism>
<reference evidence="1" key="1">
    <citation type="submission" date="2022-06" db="EMBL/GenBank/DDBJ databases">
        <title>Phylogenomic reconstructions and comparative analyses of Kickxellomycotina fungi.</title>
        <authorList>
            <person name="Reynolds N.K."/>
            <person name="Stajich J.E."/>
            <person name="Barry K."/>
            <person name="Grigoriev I.V."/>
            <person name="Crous P."/>
            <person name="Smith M.E."/>
        </authorList>
    </citation>
    <scope>NUCLEOTIDE SEQUENCE</scope>
    <source>
        <strain evidence="1">RSA 2271</strain>
    </source>
</reference>
<evidence type="ECO:0000313" key="2">
    <source>
        <dbReference type="Proteomes" id="UP001145114"/>
    </source>
</evidence>
<dbReference type="EMBL" id="JAMZIH010006390">
    <property type="protein sequence ID" value="KAJ1673974.1"/>
    <property type="molecule type" value="Genomic_DNA"/>
</dbReference>
<dbReference type="Proteomes" id="UP001145114">
    <property type="component" value="Unassembled WGS sequence"/>
</dbReference>